<dbReference type="InterPro" id="IPR001628">
    <property type="entry name" value="Znf_hrmn_rcpt"/>
</dbReference>
<dbReference type="PROSITE" id="PS51030">
    <property type="entry name" value="NUCLEAR_REC_DBD_2"/>
    <property type="match status" value="2"/>
</dbReference>
<reference evidence="13" key="1">
    <citation type="submission" date="2012-12" db="EMBL/GenBank/DDBJ databases">
        <authorList>
            <person name="Hellsten U."/>
            <person name="Grimwood J."/>
            <person name="Chapman J.A."/>
            <person name="Shapiro H."/>
            <person name="Aerts A."/>
            <person name="Otillar R.P."/>
            <person name="Terry A.Y."/>
            <person name="Boore J.L."/>
            <person name="Simakov O."/>
            <person name="Marletaz F."/>
            <person name="Cho S.-J."/>
            <person name="Edsinger-Gonzales E."/>
            <person name="Havlak P."/>
            <person name="Kuo D.-H."/>
            <person name="Larsson T."/>
            <person name="Lv J."/>
            <person name="Arendt D."/>
            <person name="Savage R."/>
            <person name="Osoegawa K."/>
            <person name="de Jong P."/>
            <person name="Lindberg D.R."/>
            <person name="Seaver E.C."/>
            <person name="Weisblat D.A."/>
            <person name="Putnam N.H."/>
            <person name="Grigoriev I.V."/>
            <person name="Rokhsar D.S."/>
        </authorList>
    </citation>
    <scope>NUCLEOTIDE SEQUENCE</scope>
    <source>
        <strain evidence="13">I ESC-2004</strain>
    </source>
</reference>
<dbReference type="STRING" id="283909.R7V7D0"/>
<keyword evidence="7" id="KW-0675">Receptor</keyword>
<feature type="domain" description="Nuclear receptor" evidence="10">
    <location>
        <begin position="55"/>
        <end position="132"/>
    </location>
</feature>
<evidence type="ECO:0000256" key="9">
    <source>
        <dbReference type="SAM" id="MobiDB-lite"/>
    </source>
</evidence>
<keyword evidence="6" id="KW-0804">Transcription</keyword>
<evidence type="ECO:0000256" key="4">
    <source>
        <dbReference type="ARBA" id="ARBA00023015"/>
    </source>
</evidence>
<keyword evidence="1" id="KW-0479">Metal-binding</keyword>
<keyword evidence="4" id="KW-0805">Transcription regulation</keyword>
<dbReference type="Gene3D" id="3.30.50.10">
    <property type="entry name" value="Erythroid Transcription Factor GATA-1, subunit A"/>
    <property type="match status" value="2"/>
</dbReference>
<dbReference type="OMA" id="DERCNID"/>
<dbReference type="HOGENOM" id="CLU_107756_0_0_1"/>
<dbReference type="EMBL" id="AMQN01004734">
    <property type="status" value="NOT_ANNOTATED_CDS"/>
    <property type="molecule type" value="Genomic_DNA"/>
</dbReference>
<evidence type="ECO:0000259" key="10">
    <source>
        <dbReference type="PROSITE" id="PS51030"/>
    </source>
</evidence>
<dbReference type="Pfam" id="PF00105">
    <property type="entry name" value="zf-C4"/>
    <property type="match status" value="2"/>
</dbReference>
<dbReference type="EMBL" id="KB294299">
    <property type="protein sequence ID" value="ELU14753.1"/>
    <property type="molecule type" value="Genomic_DNA"/>
</dbReference>
<dbReference type="PRINTS" id="PR00047">
    <property type="entry name" value="STROIDFINGER"/>
</dbReference>
<accession>R7V7D0</accession>
<dbReference type="PANTHER" id="PTHR24082">
    <property type="entry name" value="NUCLEAR HORMONE RECEPTOR"/>
    <property type="match status" value="1"/>
</dbReference>
<proteinExistence type="predicted"/>
<dbReference type="PROSITE" id="PS00031">
    <property type="entry name" value="NUCLEAR_REC_DBD_1"/>
    <property type="match status" value="1"/>
</dbReference>
<evidence type="ECO:0000256" key="6">
    <source>
        <dbReference type="ARBA" id="ARBA00023163"/>
    </source>
</evidence>
<feature type="domain" description="Nuclear receptor" evidence="10">
    <location>
        <begin position="144"/>
        <end position="221"/>
    </location>
</feature>
<dbReference type="AlphaFoldDB" id="R7V7D0"/>
<dbReference type="GO" id="GO:0004879">
    <property type="term" value="F:nuclear receptor activity"/>
    <property type="evidence" value="ECO:0007669"/>
    <property type="project" value="TreeGrafter"/>
</dbReference>
<evidence type="ECO:0000313" key="11">
    <source>
        <dbReference type="EMBL" id="ELU14753.1"/>
    </source>
</evidence>
<dbReference type="GO" id="GO:0030154">
    <property type="term" value="P:cell differentiation"/>
    <property type="evidence" value="ECO:0007669"/>
    <property type="project" value="TreeGrafter"/>
</dbReference>
<evidence type="ECO:0000313" key="13">
    <source>
        <dbReference type="Proteomes" id="UP000014760"/>
    </source>
</evidence>
<feature type="region of interest" description="Disordered" evidence="9">
    <location>
        <begin position="1"/>
        <end position="51"/>
    </location>
</feature>
<evidence type="ECO:0000256" key="3">
    <source>
        <dbReference type="ARBA" id="ARBA00022833"/>
    </source>
</evidence>
<dbReference type="GO" id="GO:0008270">
    <property type="term" value="F:zinc ion binding"/>
    <property type="evidence" value="ECO:0007669"/>
    <property type="project" value="UniProtKB-KW"/>
</dbReference>
<keyword evidence="8" id="KW-0539">Nucleus</keyword>
<dbReference type="SMART" id="SM00399">
    <property type="entry name" value="ZnF_C4"/>
    <property type="match status" value="2"/>
</dbReference>
<evidence type="ECO:0000313" key="12">
    <source>
        <dbReference type="EnsemblMetazoa" id="CapteP132489"/>
    </source>
</evidence>
<dbReference type="GO" id="GO:0000122">
    <property type="term" value="P:negative regulation of transcription by RNA polymerase II"/>
    <property type="evidence" value="ECO:0007669"/>
    <property type="project" value="TreeGrafter"/>
</dbReference>
<gene>
    <name evidence="11" type="ORF">CAPTEDRAFT_132489</name>
</gene>
<dbReference type="PANTHER" id="PTHR24082:SF473">
    <property type="entry name" value="ECDYSONE-INDUCED PROTEIN 75B, ISOFORM B"/>
    <property type="match status" value="1"/>
</dbReference>
<keyword evidence="2" id="KW-0863">Zinc-finger</keyword>
<evidence type="ECO:0000256" key="8">
    <source>
        <dbReference type="ARBA" id="ARBA00023242"/>
    </source>
</evidence>
<dbReference type="SUPFAM" id="SSF57716">
    <property type="entry name" value="Glucocorticoid receptor-like (DNA-binding domain)"/>
    <property type="match status" value="2"/>
</dbReference>
<keyword evidence="3" id="KW-0862">Zinc</keyword>
<dbReference type="OrthoDB" id="5771769at2759"/>
<keyword evidence="13" id="KW-1185">Reference proteome</keyword>
<reference evidence="12" key="3">
    <citation type="submission" date="2015-06" db="UniProtKB">
        <authorList>
            <consortium name="EnsemblMetazoa"/>
        </authorList>
    </citation>
    <scope>IDENTIFICATION</scope>
</reference>
<dbReference type="EnsemblMetazoa" id="CapteT132489">
    <property type="protein sequence ID" value="CapteP132489"/>
    <property type="gene ID" value="CapteG132489"/>
</dbReference>
<dbReference type="Proteomes" id="UP000014760">
    <property type="component" value="Unassembled WGS sequence"/>
</dbReference>
<reference evidence="11 13" key="2">
    <citation type="journal article" date="2013" name="Nature">
        <title>Insights into bilaterian evolution from three spiralian genomes.</title>
        <authorList>
            <person name="Simakov O."/>
            <person name="Marletaz F."/>
            <person name="Cho S.J."/>
            <person name="Edsinger-Gonzales E."/>
            <person name="Havlak P."/>
            <person name="Hellsten U."/>
            <person name="Kuo D.H."/>
            <person name="Larsson T."/>
            <person name="Lv J."/>
            <person name="Arendt D."/>
            <person name="Savage R."/>
            <person name="Osoegawa K."/>
            <person name="de Jong P."/>
            <person name="Grimwood J."/>
            <person name="Chapman J.A."/>
            <person name="Shapiro H."/>
            <person name="Aerts A."/>
            <person name="Otillar R.P."/>
            <person name="Terry A.Y."/>
            <person name="Boore J.L."/>
            <person name="Grigoriev I.V."/>
            <person name="Lindberg D.R."/>
            <person name="Seaver E.C."/>
            <person name="Weisblat D.A."/>
            <person name="Putnam N.H."/>
            <person name="Rokhsar D.S."/>
        </authorList>
    </citation>
    <scope>NUCLEOTIDE SEQUENCE</scope>
    <source>
        <strain evidence="11 13">I ESC-2004</strain>
    </source>
</reference>
<evidence type="ECO:0000256" key="7">
    <source>
        <dbReference type="ARBA" id="ARBA00023170"/>
    </source>
</evidence>
<evidence type="ECO:0000256" key="2">
    <source>
        <dbReference type="ARBA" id="ARBA00022771"/>
    </source>
</evidence>
<evidence type="ECO:0000256" key="5">
    <source>
        <dbReference type="ARBA" id="ARBA00023125"/>
    </source>
</evidence>
<feature type="compositionally biased region" description="Polar residues" evidence="9">
    <location>
        <begin position="32"/>
        <end position="44"/>
    </location>
</feature>
<dbReference type="GO" id="GO:0009755">
    <property type="term" value="P:hormone-mediated signaling pathway"/>
    <property type="evidence" value="ECO:0007669"/>
    <property type="project" value="TreeGrafter"/>
</dbReference>
<organism evidence="11">
    <name type="scientific">Capitella teleta</name>
    <name type="common">Polychaete worm</name>
    <dbReference type="NCBI Taxonomy" id="283909"/>
    <lineage>
        <taxon>Eukaryota</taxon>
        <taxon>Metazoa</taxon>
        <taxon>Spiralia</taxon>
        <taxon>Lophotrochozoa</taxon>
        <taxon>Annelida</taxon>
        <taxon>Polychaeta</taxon>
        <taxon>Sedentaria</taxon>
        <taxon>Scolecida</taxon>
        <taxon>Capitellidae</taxon>
        <taxon>Capitella</taxon>
    </lineage>
</organism>
<evidence type="ECO:0000256" key="1">
    <source>
        <dbReference type="ARBA" id="ARBA00022723"/>
    </source>
</evidence>
<dbReference type="InterPro" id="IPR050234">
    <property type="entry name" value="Nuclear_hormone_rcpt_NR1"/>
</dbReference>
<dbReference type="InterPro" id="IPR013088">
    <property type="entry name" value="Znf_NHR/GATA"/>
</dbReference>
<dbReference type="GO" id="GO:0045944">
    <property type="term" value="P:positive regulation of transcription by RNA polymerase II"/>
    <property type="evidence" value="ECO:0007669"/>
    <property type="project" value="TreeGrafter"/>
</dbReference>
<protein>
    <recommendedName>
        <fullName evidence="10">Nuclear receptor domain-containing protein</fullName>
    </recommendedName>
</protein>
<dbReference type="GO" id="GO:0000978">
    <property type="term" value="F:RNA polymerase II cis-regulatory region sequence-specific DNA binding"/>
    <property type="evidence" value="ECO:0007669"/>
    <property type="project" value="TreeGrafter"/>
</dbReference>
<sequence>MDVTIKQEPVDEYSQPDSQQQQQQQQRKGFGSNCQSDHVTSSGRNRGAGKANEPRFECQVCGDIAAGFHCGAYVCEACKKFYLRCLKSQANTNFVCPKNSTCVVTKETRSHCQYCRFNKCIQLGMYKPGKGRDEEKQLKVEFKSIQCKVCTAPSSGFHFGAITCEGCKGFFRRMLKEQLHRKFQCSGNDQCDITSATRTTCKACRFSKCISVGMKLEGNYFQY</sequence>
<name>R7V7D0_CAPTE</name>
<keyword evidence="5" id="KW-0238">DNA-binding</keyword>